<evidence type="ECO:0000256" key="1">
    <source>
        <dbReference type="SAM" id="Phobius"/>
    </source>
</evidence>
<sequence>MNGIARNFMLLALSFLFLGVVVGLYMAISQDHAQSTAHAHIMLAGWVTAALCALFYRVTEKAALSRLAQVHFWLQAPSTVVMTVSLLFLYAGHAEAETGAAVGSVGFAVAVVVFAFNVVLSFGET</sequence>
<accession>A0A7W6JAE3</accession>
<keyword evidence="3" id="KW-1185">Reference proteome</keyword>
<reference evidence="2 3" key="1">
    <citation type="submission" date="2020-08" db="EMBL/GenBank/DDBJ databases">
        <title>Genomic Encyclopedia of Type Strains, Phase IV (KMG-IV): sequencing the most valuable type-strain genomes for metagenomic binning, comparative biology and taxonomic classification.</title>
        <authorList>
            <person name="Goeker M."/>
        </authorList>
    </citation>
    <scope>NUCLEOTIDE SEQUENCE [LARGE SCALE GENOMIC DNA]</scope>
    <source>
        <strain evidence="2 3">DSM 29853</strain>
    </source>
</reference>
<dbReference type="InterPro" id="IPR036927">
    <property type="entry name" value="Cyt_c_oxase-like_su1_sf"/>
</dbReference>
<feature type="transmembrane region" description="Helical" evidence="1">
    <location>
        <begin position="39"/>
        <end position="58"/>
    </location>
</feature>
<dbReference type="Gene3D" id="1.20.210.10">
    <property type="entry name" value="Cytochrome c oxidase-like, subunit I domain"/>
    <property type="match status" value="1"/>
</dbReference>
<name>A0A7W6JAE3_9HYPH</name>
<dbReference type="RefSeq" id="WP_183368063.1">
    <property type="nucleotide sequence ID" value="NZ_JACIEZ010000011.1"/>
</dbReference>
<keyword evidence="1" id="KW-0472">Membrane</keyword>
<dbReference type="AlphaFoldDB" id="A0A7W6JAE3"/>
<dbReference type="SUPFAM" id="SSF81442">
    <property type="entry name" value="Cytochrome c oxidase subunit I-like"/>
    <property type="match status" value="1"/>
</dbReference>
<evidence type="ECO:0000313" key="2">
    <source>
        <dbReference type="EMBL" id="MBB4066812.1"/>
    </source>
</evidence>
<feature type="transmembrane region" description="Helical" evidence="1">
    <location>
        <begin position="98"/>
        <end position="120"/>
    </location>
</feature>
<keyword evidence="2" id="KW-0830">Ubiquinone</keyword>
<evidence type="ECO:0000313" key="3">
    <source>
        <dbReference type="Proteomes" id="UP000528286"/>
    </source>
</evidence>
<dbReference type="Proteomes" id="UP000528286">
    <property type="component" value="Unassembled WGS sequence"/>
</dbReference>
<proteinExistence type="predicted"/>
<keyword evidence="1" id="KW-0812">Transmembrane</keyword>
<comment type="caution">
    <text evidence="2">The sequence shown here is derived from an EMBL/GenBank/DDBJ whole genome shotgun (WGS) entry which is preliminary data.</text>
</comment>
<dbReference type="EMBL" id="JACIEZ010000011">
    <property type="protein sequence ID" value="MBB4066812.1"/>
    <property type="molecule type" value="Genomic_DNA"/>
</dbReference>
<keyword evidence="1" id="KW-1133">Transmembrane helix</keyword>
<protein>
    <submittedName>
        <fullName evidence="2">NADH:ubiquinone oxidoreductase subunit 3 (Subunit A)</fullName>
    </submittedName>
</protein>
<organism evidence="2 3">
    <name type="scientific">Gellertiella hungarica</name>
    <dbReference type="NCBI Taxonomy" id="1572859"/>
    <lineage>
        <taxon>Bacteria</taxon>
        <taxon>Pseudomonadati</taxon>
        <taxon>Pseudomonadota</taxon>
        <taxon>Alphaproteobacteria</taxon>
        <taxon>Hyphomicrobiales</taxon>
        <taxon>Rhizobiaceae</taxon>
        <taxon>Gellertiella</taxon>
    </lineage>
</organism>
<feature type="transmembrane region" description="Helical" evidence="1">
    <location>
        <begin position="70"/>
        <end position="92"/>
    </location>
</feature>
<gene>
    <name evidence="2" type="ORF">GGR23_004030</name>
</gene>